<dbReference type="Proteomes" id="UP001473302">
    <property type="component" value="Unassembled WGS sequence"/>
</dbReference>
<keyword evidence="2 3" id="KW-0371">Homeobox</keyword>
<sequence length="194" mass="21958">MHSSTCTLPPLSDLFLNNNNSNNATSTTSRSSSSVLNIANLLSSPTPDHHYYNNSAAAVHERNLKAKRKRASPNQLVVLNRIFAQTYFPSTEIRIELGKQLGMSPRTVQIWFQNKRQALRSRGRHTPDSPTSFYLPPISPPRSPPTDLRFHHFQDQSNFSLPPLRLVSPQQHCSPPTLSYPSPNSIDHLPYRDY</sequence>
<feature type="region of interest" description="Disordered" evidence="5">
    <location>
        <begin position="164"/>
        <end position="194"/>
    </location>
</feature>
<evidence type="ECO:0000256" key="2">
    <source>
        <dbReference type="ARBA" id="ARBA00023155"/>
    </source>
</evidence>
<dbReference type="CDD" id="cd00086">
    <property type="entry name" value="homeodomain"/>
    <property type="match status" value="1"/>
</dbReference>
<evidence type="ECO:0000256" key="5">
    <source>
        <dbReference type="SAM" id="MobiDB-lite"/>
    </source>
</evidence>
<feature type="DNA-binding region" description="Homeobox" evidence="3">
    <location>
        <begin position="64"/>
        <end position="123"/>
    </location>
</feature>
<dbReference type="InterPro" id="IPR051000">
    <property type="entry name" value="Homeobox_DNA-bind_prot"/>
</dbReference>
<accession>A0ABP9YK80</accession>
<evidence type="ECO:0000256" key="4">
    <source>
        <dbReference type="RuleBase" id="RU000682"/>
    </source>
</evidence>
<dbReference type="SMART" id="SM00389">
    <property type="entry name" value="HOX"/>
    <property type="match status" value="1"/>
</dbReference>
<comment type="subcellular location">
    <subcellularLocation>
        <location evidence="3 4">Nucleus</location>
    </subcellularLocation>
</comment>
<organism evidence="7 8">
    <name type="scientific">Mucor flavus</name>
    <dbReference type="NCBI Taxonomy" id="439312"/>
    <lineage>
        <taxon>Eukaryota</taxon>
        <taxon>Fungi</taxon>
        <taxon>Fungi incertae sedis</taxon>
        <taxon>Mucoromycota</taxon>
        <taxon>Mucoromycotina</taxon>
        <taxon>Mucoromycetes</taxon>
        <taxon>Mucorales</taxon>
        <taxon>Mucorineae</taxon>
        <taxon>Mucoraceae</taxon>
        <taxon>Mucor</taxon>
    </lineage>
</organism>
<evidence type="ECO:0000313" key="8">
    <source>
        <dbReference type="Proteomes" id="UP001473302"/>
    </source>
</evidence>
<gene>
    <name evidence="7" type="ORF">MFLAVUS_000625</name>
</gene>
<keyword evidence="8" id="KW-1185">Reference proteome</keyword>
<dbReference type="PROSITE" id="PS50071">
    <property type="entry name" value="HOMEOBOX_2"/>
    <property type="match status" value="1"/>
</dbReference>
<feature type="compositionally biased region" description="Polar residues" evidence="5">
    <location>
        <begin position="168"/>
        <end position="185"/>
    </location>
</feature>
<dbReference type="InterPro" id="IPR001356">
    <property type="entry name" value="HD"/>
</dbReference>
<evidence type="ECO:0000256" key="1">
    <source>
        <dbReference type="ARBA" id="ARBA00023125"/>
    </source>
</evidence>
<dbReference type="Pfam" id="PF00046">
    <property type="entry name" value="Homeodomain"/>
    <property type="match status" value="1"/>
</dbReference>
<reference evidence="7 8" key="1">
    <citation type="submission" date="2024-04" db="EMBL/GenBank/DDBJ databases">
        <title>genome sequences of Mucor flavus KT1a and Helicostylum pulchrum KT1b strains isolated from the surface of a dry-aged beef.</title>
        <authorList>
            <person name="Toyotome T."/>
            <person name="Hosono M."/>
            <person name="Torimaru M."/>
            <person name="Fukuda K."/>
            <person name="Mikami N."/>
        </authorList>
    </citation>
    <scope>NUCLEOTIDE SEQUENCE [LARGE SCALE GENOMIC DNA]</scope>
    <source>
        <strain evidence="7 8">KT1a</strain>
    </source>
</reference>
<dbReference type="EMBL" id="BAABUK010000002">
    <property type="protein sequence ID" value="GAA5807268.1"/>
    <property type="molecule type" value="Genomic_DNA"/>
</dbReference>
<evidence type="ECO:0000259" key="6">
    <source>
        <dbReference type="PROSITE" id="PS50071"/>
    </source>
</evidence>
<dbReference type="SUPFAM" id="SSF46689">
    <property type="entry name" value="Homeodomain-like"/>
    <property type="match status" value="1"/>
</dbReference>
<dbReference type="PANTHER" id="PTHR24324">
    <property type="entry name" value="HOMEOBOX PROTEIN HHEX"/>
    <property type="match status" value="1"/>
</dbReference>
<dbReference type="PANTHER" id="PTHR24324:SF9">
    <property type="entry name" value="HOMEOBOX DOMAIN-CONTAINING PROTEIN"/>
    <property type="match status" value="1"/>
</dbReference>
<keyword evidence="3 4" id="KW-0539">Nucleus</keyword>
<dbReference type="Gene3D" id="1.10.10.60">
    <property type="entry name" value="Homeodomain-like"/>
    <property type="match status" value="1"/>
</dbReference>
<comment type="caution">
    <text evidence="7">The sequence shown here is derived from an EMBL/GenBank/DDBJ whole genome shotgun (WGS) entry which is preliminary data.</text>
</comment>
<dbReference type="InterPro" id="IPR009057">
    <property type="entry name" value="Homeodomain-like_sf"/>
</dbReference>
<evidence type="ECO:0000313" key="7">
    <source>
        <dbReference type="EMBL" id="GAA5807268.1"/>
    </source>
</evidence>
<evidence type="ECO:0000256" key="3">
    <source>
        <dbReference type="PROSITE-ProRule" id="PRU00108"/>
    </source>
</evidence>
<proteinExistence type="predicted"/>
<feature type="region of interest" description="Disordered" evidence="5">
    <location>
        <begin position="119"/>
        <end position="147"/>
    </location>
</feature>
<feature type="domain" description="Homeobox" evidence="6">
    <location>
        <begin position="62"/>
        <end position="122"/>
    </location>
</feature>
<keyword evidence="1 3" id="KW-0238">DNA-binding</keyword>
<name>A0ABP9YK80_9FUNG</name>
<protein>
    <recommendedName>
        <fullName evidence="6">Homeobox domain-containing protein</fullName>
    </recommendedName>
</protein>